<name>A0A062TUM5_9PROT</name>
<organism evidence="6 7">
    <name type="scientific">Hyphomonas pacifica</name>
    <dbReference type="NCBI Taxonomy" id="1280941"/>
    <lineage>
        <taxon>Bacteria</taxon>
        <taxon>Pseudomonadati</taxon>
        <taxon>Pseudomonadota</taxon>
        <taxon>Alphaproteobacteria</taxon>
        <taxon>Hyphomonadales</taxon>
        <taxon>Hyphomonadaceae</taxon>
        <taxon>Hyphomonas</taxon>
    </lineage>
</organism>
<accession>A0A328JW20</accession>
<dbReference type="Proteomes" id="UP000249123">
    <property type="component" value="Unassembled WGS sequence"/>
</dbReference>
<dbReference type="eggNOG" id="COG3507">
    <property type="taxonomic scope" value="Bacteria"/>
</dbReference>
<keyword evidence="2 4" id="KW-0378">Hydrolase</keyword>
<dbReference type="InterPro" id="IPR051795">
    <property type="entry name" value="Glycosyl_Hydrlase_43"/>
</dbReference>
<dbReference type="STRING" id="1280941.HY2_16085"/>
<dbReference type="GO" id="GO:0005975">
    <property type="term" value="P:carbohydrate metabolic process"/>
    <property type="evidence" value="ECO:0007669"/>
    <property type="project" value="InterPro"/>
</dbReference>
<dbReference type="AlphaFoldDB" id="A0A062TUM5"/>
<evidence type="ECO:0000313" key="6">
    <source>
        <dbReference type="EMBL" id="RAN34225.1"/>
    </source>
</evidence>
<dbReference type="SUPFAM" id="SSF75005">
    <property type="entry name" value="Arabinanase/levansucrase/invertase"/>
    <property type="match status" value="1"/>
</dbReference>
<dbReference type="Gene3D" id="2.115.10.20">
    <property type="entry name" value="Glycosyl hydrolase domain, family 43"/>
    <property type="match status" value="1"/>
</dbReference>
<dbReference type="Gene3D" id="2.60.120.200">
    <property type="match status" value="1"/>
</dbReference>
<comment type="caution">
    <text evidence="6">The sequence shown here is derived from an EMBL/GenBank/DDBJ whole genome shotgun (WGS) entry which is preliminary data.</text>
</comment>
<protein>
    <recommendedName>
        <fullName evidence="5">Beta-xylosidase C-terminal Concanavalin A-like domain-containing protein</fullName>
    </recommendedName>
</protein>
<gene>
    <name evidence="6" type="ORF">HY3_01070</name>
</gene>
<feature type="domain" description="Beta-xylosidase C-terminal Concanavalin A-like" evidence="5">
    <location>
        <begin position="376"/>
        <end position="559"/>
    </location>
</feature>
<dbReference type="InterPro" id="IPR013320">
    <property type="entry name" value="ConA-like_dom_sf"/>
</dbReference>
<evidence type="ECO:0000256" key="4">
    <source>
        <dbReference type="RuleBase" id="RU361187"/>
    </source>
</evidence>
<evidence type="ECO:0000313" key="7">
    <source>
        <dbReference type="Proteomes" id="UP000249123"/>
    </source>
</evidence>
<evidence type="ECO:0000256" key="3">
    <source>
        <dbReference type="ARBA" id="ARBA00023295"/>
    </source>
</evidence>
<dbReference type="PANTHER" id="PTHR42812:SF12">
    <property type="entry name" value="BETA-XYLOSIDASE-RELATED"/>
    <property type="match status" value="1"/>
</dbReference>
<dbReference type="GO" id="GO:0004553">
    <property type="term" value="F:hydrolase activity, hydrolyzing O-glycosyl compounds"/>
    <property type="evidence" value="ECO:0007669"/>
    <property type="project" value="InterPro"/>
</dbReference>
<dbReference type="SUPFAM" id="SSF49899">
    <property type="entry name" value="Concanavalin A-like lectins/glucanases"/>
    <property type="match status" value="1"/>
</dbReference>
<proteinExistence type="inferred from homology"/>
<accession>A0A062TUM5</accession>
<evidence type="ECO:0000256" key="1">
    <source>
        <dbReference type="ARBA" id="ARBA00009865"/>
    </source>
</evidence>
<dbReference type="RefSeq" id="WP_051595036.1">
    <property type="nucleotide sequence ID" value="NZ_AWFA01000046.1"/>
</dbReference>
<dbReference type="EMBL" id="AWFB01000012">
    <property type="protein sequence ID" value="RAN34225.1"/>
    <property type="molecule type" value="Genomic_DNA"/>
</dbReference>
<dbReference type="InterPro" id="IPR041542">
    <property type="entry name" value="GH43_C2"/>
</dbReference>
<keyword evidence="7" id="KW-1185">Reference proteome</keyword>
<dbReference type="Pfam" id="PF04616">
    <property type="entry name" value="Glyco_hydro_43"/>
    <property type="match status" value="1"/>
</dbReference>
<dbReference type="PANTHER" id="PTHR42812">
    <property type="entry name" value="BETA-XYLOSIDASE"/>
    <property type="match status" value="1"/>
</dbReference>
<dbReference type="InterPro" id="IPR006710">
    <property type="entry name" value="Glyco_hydro_43"/>
</dbReference>
<dbReference type="Pfam" id="PF17851">
    <property type="entry name" value="GH43_C2"/>
    <property type="match status" value="1"/>
</dbReference>
<sequence length="564" mass="61902">MMALLAGCAEKTALPEQTEASSEAAFEYLTYKGQDAIFETPLADNQARNPILAGFYPDPSITQVGGDYYLVHSTFAYYPGIPVFHSKDLINWTQIGNVIDRPDMLDFGKLRVSRGVFAPTIEYHDGLFHVVNTCVDCGGNFVVTAADPAGPWSDPVWVPDVGGIDPSIFFDLDGKAYMINNDEPEGGSTYEGHRAIWIREIDPKTFQPVGDAVVAVNGGVRIEDKPIWIEGPHLYRLGDEYLLSMAEGGTGPQHSQVVFKSDSPLGPFTPYEGNPVLTQRDLPEDRANPVTSVGHADFAQDAAGNWWAVFLGTRPYRGNQYNTGRETFLLPVTWEGEWPRIGPKPGEEVPYVIDKPDLPEQPDAPLPLTGNFTVTQEFDGDTLPLNWMTVRVPQEHWYTMKDGKLILQDRPVGLGDFGHPSFAARRQQHMNAEASTEVSFTPASPQEEAGIAAFQNDEFYYALGVSVNPDGQRVIRLRKRAGGDMGAEGEIIAQLPALSSEDQPIRLKITARADRYDFHQAAPSGEWTVIATDQDGTILSTDTAGGFVGTMLGLYAQSDRNLAD</sequence>
<reference evidence="6 7" key="1">
    <citation type="submission" date="2013-04" db="EMBL/GenBank/DDBJ databases">
        <title>Hyphomonas sp. T24B3 Genome Sequencing.</title>
        <authorList>
            <person name="Lai Q."/>
            <person name="Shao Z."/>
        </authorList>
    </citation>
    <scope>NUCLEOTIDE SEQUENCE [LARGE SCALE GENOMIC DNA]</scope>
    <source>
        <strain evidence="6 7">T24B3</strain>
    </source>
</reference>
<evidence type="ECO:0000259" key="5">
    <source>
        <dbReference type="Pfam" id="PF17851"/>
    </source>
</evidence>
<dbReference type="InterPro" id="IPR023296">
    <property type="entry name" value="Glyco_hydro_beta-prop_sf"/>
</dbReference>
<comment type="similarity">
    <text evidence="1 4">Belongs to the glycosyl hydrolase 43 family.</text>
</comment>
<dbReference type="CDD" id="cd18617">
    <property type="entry name" value="GH43_XynB-like"/>
    <property type="match status" value="1"/>
</dbReference>
<evidence type="ECO:0000256" key="2">
    <source>
        <dbReference type="ARBA" id="ARBA00022801"/>
    </source>
</evidence>
<keyword evidence="3 4" id="KW-0326">Glycosidase</keyword>